<name>A0A4N2VK65_STREE</name>
<dbReference type="AlphaFoldDB" id="A0A4N2VK65"/>
<reference evidence="1 2" key="1">
    <citation type="submission" date="2019-07" db="EMBL/GenBank/DDBJ databases">
        <authorList>
            <person name="Mohale T."/>
        </authorList>
    </citation>
    <scope>NUCLEOTIDE SEQUENCE [LARGE SCALE GENOMIC DNA]</scope>
    <source>
        <strain evidence="1 2">NTPn 189</strain>
    </source>
</reference>
<protein>
    <submittedName>
        <fullName evidence="1">Uncharacterized protein</fullName>
    </submittedName>
</protein>
<evidence type="ECO:0000313" key="2">
    <source>
        <dbReference type="Proteomes" id="UP000318940"/>
    </source>
</evidence>
<gene>
    <name evidence="1" type="ORF">AZK02_10995</name>
</gene>
<proteinExistence type="predicted"/>
<feature type="non-terminal residue" evidence="1">
    <location>
        <position position="103"/>
    </location>
</feature>
<comment type="caution">
    <text evidence="1">The sequence shown here is derived from an EMBL/GenBank/DDBJ whole genome shotgun (WGS) entry which is preliminary data.</text>
</comment>
<dbReference type="PROSITE" id="PS50966">
    <property type="entry name" value="ZF_SWIM"/>
    <property type="match status" value="1"/>
</dbReference>
<dbReference type="EMBL" id="VMVH01000144">
    <property type="protein sequence ID" value="TVW24837.1"/>
    <property type="molecule type" value="Genomic_DNA"/>
</dbReference>
<dbReference type="GO" id="GO:0008270">
    <property type="term" value="F:zinc ion binding"/>
    <property type="evidence" value="ECO:0007669"/>
    <property type="project" value="InterPro"/>
</dbReference>
<sequence>MIRTEVTSMTVPDRLPARMRMDGRTIFQQIKNYFDTENKEYFKHPNTYDGISMHLEPNILTSMEHFDLTGFHCECKDFQNQGVCKHWVAMDLYFRSLPLMSSK</sequence>
<accession>A0A4N2VK65</accession>
<evidence type="ECO:0000313" key="1">
    <source>
        <dbReference type="EMBL" id="TVW24837.1"/>
    </source>
</evidence>
<dbReference type="InterPro" id="IPR007527">
    <property type="entry name" value="Znf_SWIM"/>
</dbReference>
<organism evidence="1 2">
    <name type="scientific">Streptococcus pneumoniae</name>
    <dbReference type="NCBI Taxonomy" id="1313"/>
    <lineage>
        <taxon>Bacteria</taxon>
        <taxon>Bacillati</taxon>
        <taxon>Bacillota</taxon>
        <taxon>Bacilli</taxon>
        <taxon>Lactobacillales</taxon>
        <taxon>Streptococcaceae</taxon>
        <taxon>Streptococcus</taxon>
    </lineage>
</organism>
<dbReference type="Proteomes" id="UP000318940">
    <property type="component" value="Unassembled WGS sequence"/>
</dbReference>